<organism evidence="1 2">
    <name type="scientific">Aegilops tauschii subsp. strangulata</name>
    <name type="common">Goatgrass</name>
    <dbReference type="NCBI Taxonomy" id="200361"/>
    <lineage>
        <taxon>Eukaryota</taxon>
        <taxon>Viridiplantae</taxon>
        <taxon>Streptophyta</taxon>
        <taxon>Embryophyta</taxon>
        <taxon>Tracheophyta</taxon>
        <taxon>Spermatophyta</taxon>
        <taxon>Magnoliopsida</taxon>
        <taxon>Liliopsida</taxon>
        <taxon>Poales</taxon>
        <taxon>Poaceae</taxon>
        <taxon>BOP clade</taxon>
        <taxon>Pooideae</taxon>
        <taxon>Triticodae</taxon>
        <taxon>Triticeae</taxon>
        <taxon>Triticinae</taxon>
        <taxon>Aegilops</taxon>
    </lineage>
</organism>
<proteinExistence type="predicted"/>
<dbReference type="Proteomes" id="UP000015105">
    <property type="component" value="Chromosome 3D"/>
</dbReference>
<reference evidence="2" key="1">
    <citation type="journal article" date="2014" name="Science">
        <title>Ancient hybridizations among the ancestral genomes of bread wheat.</title>
        <authorList>
            <consortium name="International Wheat Genome Sequencing Consortium,"/>
            <person name="Marcussen T."/>
            <person name="Sandve S.R."/>
            <person name="Heier L."/>
            <person name="Spannagl M."/>
            <person name="Pfeifer M."/>
            <person name="Jakobsen K.S."/>
            <person name="Wulff B.B."/>
            <person name="Steuernagel B."/>
            <person name="Mayer K.F."/>
            <person name="Olsen O.A."/>
        </authorList>
    </citation>
    <scope>NUCLEOTIDE SEQUENCE [LARGE SCALE GENOMIC DNA]</scope>
    <source>
        <strain evidence="2">cv. AL8/78</strain>
    </source>
</reference>
<name>A0A453FT34_AEGTS</name>
<keyword evidence="2" id="KW-1185">Reference proteome</keyword>
<protein>
    <submittedName>
        <fullName evidence="1">Uncharacterized protein</fullName>
    </submittedName>
</protein>
<dbReference type="EnsemblPlants" id="AET3Gv20769700.13">
    <property type="protein sequence ID" value="AET3Gv20769700.13"/>
    <property type="gene ID" value="AET3Gv20769700"/>
</dbReference>
<dbReference type="Gramene" id="AET3Gv20769700.13">
    <property type="protein sequence ID" value="AET3Gv20769700.13"/>
    <property type="gene ID" value="AET3Gv20769700"/>
</dbReference>
<reference evidence="1" key="4">
    <citation type="submission" date="2019-03" db="UniProtKB">
        <authorList>
            <consortium name="EnsemblPlants"/>
        </authorList>
    </citation>
    <scope>IDENTIFICATION</scope>
</reference>
<sequence length="97" mass="10986">FGHTRRDLSARNLVFVLQNVPWRCLPRHHASALSNGDKASKYAGHVDPKLRRPGPFFPISLARGRAPHTSWYMSRQTIQGPMKTVVPCRKPWAQSLA</sequence>
<accession>A0A453FT34</accession>
<reference evidence="1" key="3">
    <citation type="journal article" date="2017" name="Nature">
        <title>Genome sequence of the progenitor of the wheat D genome Aegilops tauschii.</title>
        <authorList>
            <person name="Luo M.C."/>
            <person name="Gu Y.Q."/>
            <person name="Puiu D."/>
            <person name="Wang H."/>
            <person name="Twardziok S.O."/>
            <person name="Deal K.R."/>
            <person name="Huo N."/>
            <person name="Zhu T."/>
            <person name="Wang L."/>
            <person name="Wang Y."/>
            <person name="McGuire P.E."/>
            <person name="Liu S."/>
            <person name="Long H."/>
            <person name="Ramasamy R.K."/>
            <person name="Rodriguez J.C."/>
            <person name="Van S.L."/>
            <person name="Yuan L."/>
            <person name="Wang Z."/>
            <person name="Xia Z."/>
            <person name="Xiao L."/>
            <person name="Anderson O.D."/>
            <person name="Ouyang S."/>
            <person name="Liang Y."/>
            <person name="Zimin A.V."/>
            <person name="Pertea G."/>
            <person name="Qi P."/>
            <person name="Bennetzen J.L."/>
            <person name="Dai X."/>
            <person name="Dawson M.W."/>
            <person name="Muller H.G."/>
            <person name="Kugler K."/>
            <person name="Rivarola-Duarte L."/>
            <person name="Spannagl M."/>
            <person name="Mayer K.F.X."/>
            <person name="Lu F.H."/>
            <person name="Bevan M.W."/>
            <person name="Leroy P."/>
            <person name="Li P."/>
            <person name="You F.M."/>
            <person name="Sun Q."/>
            <person name="Liu Z."/>
            <person name="Lyons E."/>
            <person name="Wicker T."/>
            <person name="Salzberg S.L."/>
            <person name="Devos K.M."/>
            <person name="Dvorak J."/>
        </authorList>
    </citation>
    <scope>NUCLEOTIDE SEQUENCE [LARGE SCALE GENOMIC DNA]</scope>
    <source>
        <strain evidence="1">cv. AL8/78</strain>
    </source>
</reference>
<evidence type="ECO:0000313" key="1">
    <source>
        <dbReference type="EnsemblPlants" id="AET3Gv20769700.13"/>
    </source>
</evidence>
<reference evidence="1" key="5">
    <citation type="journal article" date="2021" name="G3 (Bethesda)">
        <title>Aegilops tauschii genome assembly Aet v5.0 features greater sequence contiguity and improved annotation.</title>
        <authorList>
            <person name="Wang L."/>
            <person name="Zhu T."/>
            <person name="Rodriguez J.C."/>
            <person name="Deal K.R."/>
            <person name="Dubcovsky J."/>
            <person name="McGuire P.E."/>
            <person name="Lux T."/>
            <person name="Spannagl M."/>
            <person name="Mayer K.F.X."/>
            <person name="Baldrich P."/>
            <person name="Meyers B.C."/>
            <person name="Huo N."/>
            <person name="Gu Y.Q."/>
            <person name="Zhou H."/>
            <person name="Devos K.M."/>
            <person name="Bennetzen J.L."/>
            <person name="Unver T."/>
            <person name="Budak H."/>
            <person name="Gulick P.J."/>
            <person name="Galiba G."/>
            <person name="Kalapos B."/>
            <person name="Nelson D.R."/>
            <person name="Li P."/>
            <person name="You F.M."/>
            <person name="Luo M.C."/>
            <person name="Dvorak J."/>
        </authorList>
    </citation>
    <scope>NUCLEOTIDE SEQUENCE [LARGE SCALE GENOMIC DNA]</scope>
    <source>
        <strain evidence="1">cv. AL8/78</strain>
    </source>
</reference>
<evidence type="ECO:0000313" key="2">
    <source>
        <dbReference type="Proteomes" id="UP000015105"/>
    </source>
</evidence>
<reference evidence="2" key="2">
    <citation type="journal article" date="2017" name="Nat. Plants">
        <title>The Aegilops tauschii genome reveals multiple impacts of transposons.</title>
        <authorList>
            <person name="Zhao G."/>
            <person name="Zou C."/>
            <person name="Li K."/>
            <person name="Wang K."/>
            <person name="Li T."/>
            <person name="Gao L."/>
            <person name="Zhang X."/>
            <person name="Wang H."/>
            <person name="Yang Z."/>
            <person name="Liu X."/>
            <person name="Jiang W."/>
            <person name="Mao L."/>
            <person name="Kong X."/>
            <person name="Jiao Y."/>
            <person name="Jia J."/>
        </authorList>
    </citation>
    <scope>NUCLEOTIDE SEQUENCE [LARGE SCALE GENOMIC DNA]</scope>
    <source>
        <strain evidence="2">cv. AL8/78</strain>
    </source>
</reference>
<dbReference type="AlphaFoldDB" id="A0A453FT34"/>